<evidence type="ECO:0000256" key="3">
    <source>
        <dbReference type="ARBA" id="ARBA00009562"/>
    </source>
</evidence>
<dbReference type="GO" id="GO:0000162">
    <property type="term" value="P:L-tryptophan biosynthetic process"/>
    <property type="evidence" value="ECO:0007669"/>
    <property type="project" value="UniProtKB-UniPathway"/>
</dbReference>
<dbReference type="KEGG" id="nja:NSJP_3200"/>
<dbReference type="NCBIfam" id="TIGR00564">
    <property type="entry name" value="trpE_most"/>
    <property type="match status" value="1"/>
</dbReference>
<evidence type="ECO:0000256" key="2">
    <source>
        <dbReference type="ARBA" id="ARBA00004873"/>
    </source>
</evidence>
<evidence type="ECO:0000256" key="9">
    <source>
        <dbReference type="ARBA" id="ARBA00022822"/>
    </source>
</evidence>
<protein>
    <recommendedName>
        <fullName evidence="6 15">Anthranilate synthase component 1</fullName>
        <ecNumber evidence="5 15">4.1.3.27</ecNumber>
    </recommendedName>
</protein>
<evidence type="ECO:0000313" key="18">
    <source>
        <dbReference type="EMBL" id="SLM49367.1"/>
    </source>
</evidence>
<evidence type="ECO:0000256" key="6">
    <source>
        <dbReference type="ARBA" id="ARBA00020653"/>
    </source>
</evidence>
<proteinExistence type="inferred from homology"/>
<dbReference type="GO" id="GO:0046872">
    <property type="term" value="F:metal ion binding"/>
    <property type="evidence" value="ECO:0007669"/>
    <property type="project" value="UniProtKB-KW"/>
</dbReference>
<dbReference type="PRINTS" id="PR00095">
    <property type="entry name" value="ANTSNTHASEI"/>
</dbReference>
<dbReference type="Proteomes" id="UP000192042">
    <property type="component" value="Chromosome I"/>
</dbReference>
<sequence length="498" mass="56365">MTTAAYSLSLEEFRRYAHEGNLIPLYREILADYETPVSAFAKIDHGPTAYLLESIEGGEKWARYSFLGSGSPIVISEDRGDLMIARGKKKSRIPSKGNPLERLQEYMQEFRPVTVPNLPRFVGGAVGYLGYDMVRTFEDLPSRPKDHLNLPDFAFLMTDTLLIFDNVAQKIKVVANAHLTSTRDRDVTRAYREATERIERMITRLRRPLQRARPHRRRRPITFTSNLSRADFEKMVNRTKEYIRAGDVVQAVLSQRWETNVQAPPLQLYRALRVVNPSPYMYYLRVAGVELVGSSPETLVRCEDGVISVRPIAGTRRRGHTVDEDQQLERRLLADEKERAEHVMLVDLGRNDVGRVSRPGSVSVDSLMHVERYSHVMHIVSNVTGRLDRAKTSYDVLRACFPAGTVSGAPKIRAMEIIDELEPTRRGPYAGAVGYFSFSGNMDMCINIRTVVIKKHQAFIQAGAGIVADSVPEHEYEETCNKAKAMMHAIELAEQGLE</sequence>
<dbReference type="GO" id="GO:0004049">
    <property type="term" value="F:anthranilate synthase activity"/>
    <property type="evidence" value="ECO:0007669"/>
    <property type="project" value="UniProtKB-EC"/>
</dbReference>
<keyword evidence="9 15" id="KW-0822">Tryptophan biosynthesis</keyword>
<evidence type="ECO:0000256" key="7">
    <source>
        <dbReference type="ARBA" id="ARBA00022605"/>
    </source>
</evidence>
<dbReference type="SUPFAM" id="SSF56322">
    <property type="entry name" value="ADC synthase"/>
    <property type="match status" value="1"/>
</dbReference>
<name>A0A1W1I8M4_9BACT</name>
<comment type="similarity">
    <text evidence="3 15">Belongs to the anthranilate synthase component I family.</text>
</comment>
<dbReference type="EMBL" id="LT828648">
    <property type="protein sequence ID" value="SLM49367.1"/>
    <property type="molecule type" value="Genomic_DNA"/>
</dbReference>
<keyword evidence="11 15" id="KW-0057">Aromatic amino acid biosynthesis</keyword>
<dbReference type="STRING" id="1325564.NSJP_3200"/>
<evidence type="ECO:0000256" key="1">
    <source>
        <dbReference type="ARBA" id="ARBA00001946"/>
    </source>
</evidence>
<evidence type="ECO:0000313" key="19">
    <source>
        <dbReference type="Proteomes" id="UP000192042"/>
    </source>
</evidence>
<comment type="function">
    <text evidence="13 15">Part of a heterotetrameric complex that catalyzes the two-step biosynthesis of anthranilate, an intermediate in the biosynthesis of L-tryptophan. In the first step, the glutamine-binding beta subunit (TrpG) of anthranilate synthase (AS) provides the glutamine amidotransferase activity which generates ammonia as a substrate that, along with chorismate, is used in the second step, catalyzed by the large alpha subunit of AS (TrpE) to produce anthranilate. In the absence of TrpG, TrpE can synthesize anthranilate directly from chorismate and high concentrations of ammonia.</text>
</comment>
<evidence type="ECO:0000256" key="14">
    <source>
        <dbReference type="ARBA" id="ARBA00047683"/>
    </source>
</evidence>
<gene>
    <name evidence="15 18" type="primary">trpE</name>
    <name evidence="18" type="ORF">NSJP_3200</name>
</gene>
<reference evidence="18 19" key="1">
    <citation type="submission" date="2017-03" db="EMBL/GenBank/DDBJ databases">
        <authorList>
            <person name="Afonso C.L."/>
            <person name="Miller P.J."/>
            <person name="Scott M.A."/>
            <person name="Spackman E."/>
            <person name="Goraichik I."/>
            <person name="Dimitrov K.M."/>
            <person name="Suarez D.L."/>
            <person name="Swayne D.E."/>
        </authorList>
    </citation>
    <scope>NUCLEOTIDE SEQUENCE [LARGE SCALE GENOMIC DNA]</scope>
    <source>
        <strain evidence="18">Genome sequencing of Nitrospira japonica strain NJ11</strain>
    </source>
</reference>
<evidence type="ECO:0000256" key="15">
    <source>
        <dbReference type="RuleBase" id="RU364045"/>
    </source>
</evidence>
<dbReference type="InterPro" id="IPR005256">
    <property type="entry name" value="Anth_synth_I_PabB"/>
</dbReference>
<dbReference type="PANTHER" id="PTHR11236:SF48">
    <property type="entry name" value="ISOCHORISMATE SYNTHASE MENF"/>
    <property type="match status" value="1"/>
</dbReference>
<dbReference type="Gene3D" id="3.60.120.10">
    <property type="entry name" value="Anthranilate synthase"/>
    <property type="match status" value="1"/>
</dbReference>
<comment type="catalytic activity">
    <reaction evidence="14 15">
        <text>chorismate + L-glutamine = anthranilate + pyruvate + L-glutamate + H(+)</text>
        <dbReference type="Rhea" id="RHEA:21732"/>
        <dbReference type="ChEBI" id="CHEBI:15361"/>
        <dbReference type="ChEBI" id="CHEBI:15378"/>
        <dbReference type="ChEBI" id="CHEBI:16567"/>
        <dbReference type="ChEBI" id="CHEBI:29748"/>
        <dbReference type="ChEBI" id="CHEBI:29985"/>
        <dbReference type="ChEBI" id="CHEBI:58359"/>
        <dbReference type="EC" id="4.1.3.27"/>
    </reaction>
</comment>
<evidence type="ECO:0000256" key="12">
    <source>
        <dbReference type="ARBA" id="ARBA00023239"/>
    </source>
</evidence>
<dbReference type="PANTHER" id="PTHR11236">
    <property type="entry name" value="AMINOBENZOATE/ANTHRANILATE SYNTHASE"/>
    <property type="match status" value="1"/>
</dbReference>
<dbReference type="UniPathway" id="UPA00035">
    <property type="reaction ID" value="UER00040"/>
</dbReference>
<comment type="subunit">
    <text evidence="4 15">Heterotetramer consisting of two non-identical subunits: a beta subunit (TrpG) and a large alpha subunit (TrpE).</text>
</comment>
<keyword evidence="12 15" id="KW-0456">Lyase</keyword>
<evidence type="ECO:0000256" key="4">
    <source>
        <dbReference type="ARBA" id="ARBA00011575"/>
    </source>
</evidence>
<dbReference type="InterPro" id="IPR015890">
    <property type="entry name" value="Chorismate_C"/>
</dbReference>
<evidence type="ECO:0000256" key="13">
    <source>
        <dbReference type="ARBA" id="ARBA00025634"/>
    </source>
</evidence>
<evidence type="ECO:0000256" key="11">
    <source>
        <dbReference type="ARBA" id="ARBA00023141"/>
    </source>
</evidence>
<dbReference type="EC" id="4.1.3.27" evidence="5 15"/>
<evidence type="ECO:0000259" key="16">
    <source>
        <dbReference type="Pfam" id="PF00425"/>
    </source>
</evidence>
<accession>A0A1W1I8M4</accession>
<evidence type="ECO:0000259" key="17">
    <source>
        <dbReference type="Pfam" id="PF04715"/>
    </source>
</evidence>
<dbReference type="AlphaFoldDB" id="A0A1W1I8M4"/>
<dbReference type="InterPro" id="IPR019999">
    <property type="entry name" value="Anth_synth_I-like"/>
</dbReference>
<dbReference type="OrthoDB" id="9803598at2"/>
<keyword evidence="7 15" id="KW-0028">Amino-acid biosynthesis</keyword>
<organism evidence="18 19">
    <name type="scientific">Nitrospira japonica</name>
    <dbReference type="NCBI Taxonomy" id="1325564"/>
    <lineage>
        <taxon>Bacteria</taxon>
        <taxon>Pseudomonadati</taxon>
        <taxon>Nitrospirota</taxon>
        <taxon>Nitrospiria</taxon>
        <taxon>Nitrospirales</taxon>
        <taxon>Nitrospiraceae</taxon>
        <taxon>Nitrospira</taxon>
    </lineage>
</organism>
<evidence type="ECO:0000256" key="5">
    <source>
        <dbReference type="ARBA" id="ARBA00012266"/>
    </source>
</evidence>
<feature type="domain" description="Anthranilate synthase component I N-terminal" evidence="17">
    <location>
        <begin position="33"/>
        <end position="171"/>
    </location>
</feature>
<comment type="pathway">
    <text evidence="2 15">Amino-acid biosynthesis; L-tryptophan biosynthesis; L-tryptophan from chorismate: step 1/5.</text>
</comment>
<keyword evidence="8 15" id="KW-0479">Metal-binding</keyword>
<dbReference type="InterPro" id="IPR006805">
    <property type="entry name" value="Anth_synth_I_N"/>
</dbReference>
<dbReference type="Pfam" id="PF00425">
    <property type="entry name" value="Chorismate_bind"/>
    <property type="match status" value="1"/>
</dbReference>
<dbReference type="Pfam" id="PF04715">
    <property type="entry name" value="Anth_synt_I_N"/>
    <property type="match status" value="1"/>
</dbReference>
<evidence type="ECO:0000256" key="8">
    <source>
        <dbReference type="ARBA" id="ARBA00022723"/>
    </source>
</evidence>
<comment type="cofactor">
    <cofactor evidence="1 15">
        <name>Mg(2+)</name>
        <dbReference type="ChEBI" id="CHEBI:18420"/>
    </cofactor>
</comment>
<dbReference type="InterPro" id="IPR005801">
    <property type="entry name" value="ADC_synthase"/>
</dbReference>
<keyword evidence="10 15" id="KW-0460">Magnesium</keyword>
<evidence type="ECO:0000256" key="10">
    <source>
        <dbReference type="ARBA" id="ARBA00022842"/>
    </source>
</evidence>
<dbReference type="RefSeq" id="WP_080887601.1">
    <property type="nucleotide sequence ID" value="NZ_LT828648.1"/>
</dbReference>
<keyword evidence="19" id="KW-1185">Reference proteome</keyword>
<feature type="domain" description="Chorismate-utilising enzyme C-terminal" evidence="16">
    <location>
        <begin position="229"/>
        <end position="482"/>
    </location>
</feature>